<evidence type="ECO:0000313" key="4">
    <source>
        <dbReference type="Proteomes" id="UP000252023"/>
    </source>
</evidence>
<dbReference type="KEGG" id="pars:DRW48_10185"/>
<accession>A0A344PKV6</accession>
<organism evidence="3 4">
    <name type="scientific">Paracoccus suum</name>
    <dbReference type="NCBI Taxonomy" id="2259340"/>
    <lineage>
        <taxon>Bacteria</taxon>
        <taxon>Pseudomonadati</taxon>
        <taxon>Pseudomonadota</taxon>
        <taxon>Alphaproteobacteria</taxon>
        <taxon>Rhodobacterales</taxon>
        <taxon>Paracoccaceae</taxon>
        <taxon>Paracoccus</taxon>
    </lineage>
</organism>
<keyword evidence="4" id="KW-1185">Reference proteome</keyword>
<evidence type="ECO:0000256" key="2">
    <source>
        <dbReference type="SAM" id="Phobius"/>
    </source>
</evidence>
<feature type="region of interest" description="Disordered" evidence="1">
    <location>
        <begin position="52"/>
        <end position="84"/>
    </location>
</feature>
<protein>
    <submittedName>
        <fullName evidence="3">Uncharacterized protein</fullName>
    </submittedName>
</protein>
<dbReference type="Proteomes" id="UP000252023">
    <property type="component" value="Chromosome"/>
</dbReference>
<keyword evidence="2" id="KW-1133">Transmembrane helix</keyword>
<evidence type="ECO:0000256" key="1">
    <source>
        <dbReference type="SAM" id="MobiDB-lite"/>
    </source>
</evidence>
<evidence type="ECO:0000313" key="3">
    <source>
        <dbReference type="EMBL" id="AXC50011.1"/>
    </source>
</evidence>
<name>A0A344PKV6_9RHOB</name>
<keyword evidence="2" id="KW-0472">Membrane</keyword>
<sequence length="84" mass="8512">MSNNEPDLKKSARWHQPAIWGIGFAVLAAIIAAVVLLITPWEGKGTLEQVVPPSVTGPAGDTPAQTNTAPQAAPEGTAPATTGG</sequence>
<dbReference type="RefSeq" id="WP_114076330.1">
    <property type="nucleotide sequence ID" value="NZ_CP030918.1"/>
</dbReference>
<gene>
    <name evidence="3" type="ORF">DRW48_10185</name>
</gene>
<feature type="transmembrane region" description="Helical" evidence="2">
    <location>
        <begin position="18"/>
        <end position="38"/>
    </location>
</feature>
<keyword evidence="2" id="KW-0812">Transmembrane</keyword>
<dbReference type="EMBL" id="CP030918">
    <property type="protein sequence ID" value="AXC50011.1"/>
    <property type="molecule type" value="Genomic_DNA"/>
</dbReference>
<feature type="compositionally biased region" description="Low complexity" evidence="1">
    <location>
        <begin position="62"/>
        <end position="84"/>
    </location>
</feature>
<proteinExistence type="predicted"/>
<dbReference type="AlphaFoldDB" id="A0A344PKV6"/>
<reference evidence="4" key="1">
    <citation type="submission" date="2018-07" db="EMBL/GenBank/DDBJ databases">
        <title>Genome sequencing of Paracoccus sp. SC2-6.</title>
        <authorList>
            <person name="Heo J."/>
            <person name="Kim S.-J."/>
            <person name="Kwon S.-W."/>
        </authorList>
    </citation>
    <scope>NUCLEOTIDE SEQUENCE [LARGE SCALE GENOMIC DNA]</scope>
    <source>
        <strain evidence="4">SC2-6</strain>
    </source>
</reference>